<evidence type="ECO:0000313" key="11">
    <source>
        <dbReference type="EMBL" id="KIE04256.1"/>
    </source>
</evidence>
<dbReference type="Pfam" id="PF02518">
    <property type="entry name" value="HATPase_c"/>
    <property type="match status" value="1"/>
</dbReference>
<dbReference type="PRINTS" id="PR00344">
    <property type="entry name" value="BCTRLSENSOR"/>
</dbReference>
<evidence type="ECO:0000256" key="6">
    <source>
        <dbReference type="ARBA" id="ARBA00022692"/>
    </source>
</evidence>
<dbReference type="EMBL" id="JSWE01000208">
    <property type="protein sequence ID" value="KIE04256.1"/>
    <property type="molecule type" value="Genomic_DNA"/>
</dbReference>
<protein>
    <recommendedName>
        <fullName evidence="4">histidine kinase</fullName>
        <ecNumber evidence="4">2.7.13.3</ecNumber>
    </recommendedName>
</protein>
<evidence type="ECO:0000313" key="12">
    <source>
        <dbReference type="Proteomes" id="UP000031258"/>
    </source>
</evidence>
<evidence type="ECO:0000256" key="4">
    <source>
        <dbReference type="ARBA" id="ARBA00012438"/>
    </source>
</evidence>
<feature type="transmembrane region" description="Helical" evidence="9">
    <location>
        <begin position="181"/>
        <end position="202"/>
    </location>
</feature>
<dbReference type="RefSeq" id="WP_039459137.1">
    <property type="nucleotide sequence ID" value="NZ_JSWE01000208.1"/>
</dbReference>
<accession>A0A0C1MWI7</accession>
<sequence>MYLDISIVIIFLISNLILGVISGTKIKNLREYAVGNRNISGVILAITVIATLVGGGSSLGTSTEVYKFGIIVIVAKYGVSLGMLIIAYFIAPRMERFFGFVSVGEIMGRLYGENARIITGISGALLCTGRMAAQVLALGYISSYFFNIDEKFAIILGSLIVTISSAFGGIKAIVYTDVLQFIIIIITIPIILSIGIQEVGGYKELISSLPWDKKTIFPSSDMFKKYFFVFLYMALPLLSPPFVQRMLMAGNIDQIKKSFISTAIIDFIFTTIAGFIGLITLKLYPSIDPNHAFLKLVNTLTPIGIKGLVIIGLLSILMSTADAYLNMISISLVNDVAKPLKLNLSTKKELLYTRILTVFVGILAALIALNFKNIFELAIYATNFWGPIIVAPLLLGIFGIKGNYKSFIYGATAGLSVFIMWEVLKLKDKTYIYSTIPSVVANISTFLLYSAIQKAKNVERCLIVPKTSLSSGKKRFKKFILKISNLDLIKFCDRNTEQDSIPYQGFAIFMLINQIARYFTNFVETNVQSIILAFISGILCVVVLLKDKLNKDIKKYESLFWFITITFSLVIMPFYILYITNFNTNCLISFLLSIFILSVIVNWIMFLILLYTGIFLTLLCILFIPNNNIISNTEGVTWFIYMLAFVFFLNMFFKKRSEETDEQRITIAKNLGGMITHELKTPLLRFSSINNRFKKVINENNMDILEGIQNDFYKNLKYIGNTIEMISYKLQGAEIITELEETPINQLLNDIMSNYPFQSEEEMKMIEINCLYNFKLNVDKSLFYHLLYNLLNNAIYYLKNTPGGSIKINTGVNDKYNIIYVEDNGPGIPPDMEEVIFRSYYTTKRNGAGLGLYFCNQAMKKHEGDIKCESKHGVYTKFILYFPKHLNNRG</sequence>
<dbReference type="Pfam" id="PF00474">
    <property type="entry name" value="SSF"/>
    <property type="match status" value="1"/>
</dbReference>
<dbReference type="AlphaFoldDB" id="A0A0C1MWI7"/>
<dbReference type="Proteomes" id="UP000031258">
    <property type="component" value="Unassembled WGS sequence"/>
</dbReference>
<dbReference type="InterPro" id="IPR005467">
    <property type="entry name" value="His_kinase_dom"/>
</dbReference>
<keyword evidence="12" id="KW-1185">Reference proteome</keyword>
<dbReference type="PROSITE" id="PS50109">
    <property type="entry name" value="HIS_KIN"/>
    <property type="match status" value="1"/>
</dbReference>
<name>A0A0C1MWI7_9RICK</name>
<dbReference type="OrthoDB" id="5464450at2"/>
<comment type="similarity">
    <text evidence="3">Belongs to the sodium:solute symporter (SSF) (TC 2.A.21) family.</text>
</comment>
<dbReference type="PANTHER" id="PTHR48086">
    <property type="entry name" value="SODIUM/PROLINE SYMPORTER-RELATED"/>
    <property type="match status" value="1"/>
</dbReference>
<evidence type="ECO:0000256" key="2">
    <source>
        <dbReference type="ARBA" id="ARBA00004141"/>
    </source>
</evidence>
<organism evidence="11 12">
    <name type="scientific">Candidatus Jidaibacter acanthamoebae</name>
    <dbReference type="NCBI Taxonomy" id="86105"/>
    <lineage>
        <taxon>Bacteria</taxon>
        <taxon>Pseudomonadati</taxon>
        <taxon>Pseudomonadota</taxon>
        <taxon>Alphaproteobacteria</taxon>
        <taxon>Rickettsiales</taxon>
        <taxon>Candidatus Midichloriaceae</taxon>
        <taxon>Candidatus Jidaibacter</taxon>
    </lineage>
</organism>
<feature type="transmembrane region" description="Helical" evidence="9">
    <location>
        <begin position="6"/>
        <end position="26"/>
    </location>
</feature>
<feature type="transmembrane region" description="Helical" evidence="9">
    <location>
        <begin position="65"/>
        <end position="90"/>
    </location>
</feature>
<dbReference type="STRING" id="86105.NF27_IP00240"/>
<feature type="transmembrane region" description="Helical" evidence="9">
    <location>
        <begin position="558"/>
        <end position="576"/>
    </location>
</feature>
<dbReference type="SUPFAM" id="SSF55874">
    <property type="entry name" value="ATPase domain of HSP90 chaperone/DNA topoisomerase II/histidine kinase"/>
    <property type="match status" value="1"/>
</dbReference>
<dbReference type="CDD" id="cd00075">
    <property type="entry name" value="HATPase"/>
    <property type="match status" value="1"/>
</dbReference>
<dbReference type="GO" id="GO:0022857">
    <property type="term" value="F:transmembrane transporter activity"/>
    <property type="evidence" value="ECO:0007669"/>
    <property type="project" value="InterPro"/>
</dbReference>
<keyword evidence="8 9" id="KW-0472">Membrane</keyword>
<dbReference type="Gene3D" id="1.20.1730.10">
    <property type="entry name" value="Sodium/glucose cotransporter"/>
    <property type="match status" value="1"/>
</dbReference>
<dbReference type="PATRIC" id="fig|86105.3.peg.1917"/>
<keyword evidence="6 9" id="KW-0812">Transmembrane</keyword>
<dbReference type="Gene3D" id="3.30.565.10">
    <property type="entry name" value="Histidine kinase-like ATPase, C-terminal domain"/>
    <property type="match status" value="1"/>
</dbReference>
<feature type="transmembrane region" description="Helical" evidence="9">
    <location>
        <begin position="152"/>
        <end position="174"/>
    </location>
</feature>
<feature type="transmembrane region" description="Helical" evidence="9">
    <location>
        <begin position="526"/>
        <end position="546"/>
    </location>
</feature>
<dbReference type="PROSITE" id="PS50283">
    <property type="entry name" value="NA_SOLUT_SYMP_3"/>
    <property type="match status" value="1"/>
</dbReference>
<dbReference type="InterPro" id="IPR050277">
    <property type="entry name" value="Sodium:Solute_Symporter"/>
</dbReference>
<feature type="transmembrane region" description="Helical" evidence="9">
    <location>
        <begin position="222"/>
        <end position="243"/>
    </location>
</feature>
<dbReference type="CDD" id="cd10322">
    <property type="entry name" value="SLC5sbd"/>
    <property type="match status" value="1"/>
</dbReference>
<dbReference type="EC" id="2.7.13.3" evidence="4"/>
<feature type="transmembrane region" description="Helical" evidence="9">
    <location>
        <begin position="430"/>
        <end position="452"/>
    </location>
</feature>
<comment type="catalytic activity">
    <reaction evidence="1">
        <text>ATP + protein L-histidine = ADP + protein N-phospho-L-histidine.</text>
        <dbReference type="EC" id="2.7.13.3"/>
    </reaction>
</comment>
<dbReference type="GO" id="GO:0005886">
    <property type="term" value="C:plasma membrane"/>
    <property type="evidence" value="ECO:0007669"/>
    <property type="project" value="TreeGrafter"/>
</dbReference>
<dbReference type="InterPro" id="IPR004358">
    <property type="entry name" value="Sig_transdc_His_kin-like_C"/>
</dbReference>
<keyword evidence="7 9" id="KW-1133">Transmembrane helix</keyword>
<dbReference type="InterPro" id="IPR001734">
    <property type="entry name" value="Na/solute_symporter"/>
</dbReference>
<feature type="domain" description="Histidine kinase" evidence="10">
    <location>
        <begin position="674"/>
        <end position="886"/>
    </location>
</feature>
<feature type="transmembrane region" description="Helical" evidence="9">
    <location>
        <begin position="377"/>
        <end position="400"/>
    </location>
</feature>
<feature type="transmembrane region" description="Helical" evidence="9">
    <location>
        <begin position="606"/>
        <end position="624"/>
    </location>
</feature>
<proteinExistence type="inferred from homology"/>
<keyword evidence="5" id="KW-0813">Transport</keyword>
<evidence type="ECO:0000256" key="3">
    <source>
        <dbReference type="ARBA" id="ARBA00006434"/>
    </source>
</evidence>
<reference evidence="11 12" key="1">
    <citation type="submission" date="2014-11" db="EMBL/GenBank/DDBJ databases">
        <title>A Rickettsiales Symbiont of Amoebae With Ancient Features.</title>
        <authorList>
            <person name="Schulz F."/>
            <person name="Martijn J."/>
            <person name="Wascher F."/>
            <person name="Kostanjsek R."/>
            <person name="Ettema T.J."/>
            <person name="Horn M."/>
        </authorList>
    </citation>
    <scope>NUCLEOTIDE SEQUENCE [LARGE SCALE GENOMIC DNA]</scope>
    <source>
        <strain evidence="11 12">UWC36</strain>
    </source>
</reference>
<feature type="transmembrane region" description="Helical" evidence="9">
    <location>
        <begin position="636"/>
        <end position="653"/>
    </location>
</feature>
<evidence type="ECO:0000256" key="9">
    <source>
        <dbReference type="SAM" id="Phobius"/>
    </source>
</evidence>
<feature type="transmembrane region" description="Helical" evidence="9">
    <location>
        <begin position="38"/>
        <end position="59"/>
    </location>
</feature>
<comment type="caution">
    <text evidence="11">The sequence shown here is derived from an EMBL/GenBank/DDBJ whole genome shotgun (WGS) entry which is preliminary data.</text>
</comment>
<evidence type="ECO:0000256" key="1">
    <source>
        <dbReference type="ARBA" id="ARBA00000085"/>
    </source>
</evidence>
<evidence type="ECO:0000259" key="10">
    <source>
        <dbReference type="PROSITE" id="PS50109"/>
    </source>
</evidence>
<gene>
    <name evidence="11" type="ORF">NF27_IP00240</name>
</gene>
<comment type="subcellular location">
    <subcellularLocation>
        <location evidence="2">Membrane</location>
        <topology evidence="2">Multi-pass membrane protein</topology>
    </subcellularLocation>
</comment>
<feature type="transmembrane region" description="Helical" evidence="9">
    <location>
        <begin position="304"/>
        <end position="325"/>
    </location>
</feature>
<feature type="transmembrane region" description="Helical" evidence="9">
    <location>
        <begin position="407"/>
        <end position="424"/>
    </location>
</feature>
<dbReference type="PANTHER" id="PTHR48086:SF7">
    <property type="entry name" value="SODIUM-SOLUTE SYMPORTER-RELATED"/>
    <property type="match status" value="1"/>
</dbReference>
<evidence type="ECO:0000256" key="8">
    <source>
        <dbReference type="ARBA" id="ARBA00023136"/>
    </source>
</evidence>
<dbReference type="InterPro" id="IPR003594">
    <property type="entry name" value="HATPase_dom"/>
</dbReference>
<dbReference type="InterPro" id="IPR036890">
    <property type="entry name" value="HATPase_C_sf"/>
</dbReference>
<dbReference type="InterPro" id="IPR038377">
    <property type="entry name" value="Na/Glc_symporter_sf"/>
</dbReference>
<dbReference type="SMART" id="SM00387">
    <property type="entry name" value="HATPase_c"/>
    <property type="match status" value="1"/>
</dbReference>
<dbReference type="GO" id="GO:0004673">
    <property type="term" value="F:protein histidine kinase activity"/>
    <property type="evidence" value="ECO:0007669"/>
    <property type="project" value="UniProtKB-EC"/>
</dbReference>
<evidence type="ECO:0000256" key="7">
    <source>
        <dbReference type="ARBA" id="ARBA00022989"/>
    </source>
</evidence>
<evidence type="ECO:0000256" key="5">
    <source>
        <dbReference type="ARBA" id="ARBA00022448"/>
    </source>
</evidence>
<feature type="transmembrane region" description="Helical" evidence="9">
    <location>
        <begin position="351"/>
        <end position="371"/>
    </location>
</feature>
<feature type="transmembrane region" description="Helical" evidence="9">
    <location>
        <begin position="264"/>
        <end position="284"/>
    </location>
</feature>